<reference evidence="2" key="1">
    <citation type="journal article" date="2014" name="Front. Microbiol.">
        <title>High frequency of phylogenetically diverse reductive dehalogenase-homologous genes in deep subseafloor sedimentary metagenomes.</title>
        <authorList>
            <person name="Kawai M."/>
            <person name="Futagami T."/>
            <person name="Toyoda A."/>
            <person name="Takaki Y."/>
            <person name="Nishi S."/>
            <person name="Hori S."/>
            <person name="Arai W."/>
            <person name="Tsubouchi T."/>
            <person name="Morono Y."/>
            <person name="Uchiyama I."/>
            <person name="Ito T."/>
            <person name="Fujiyama A."/>
            <person name="Inagaki F."/>
            <person name="Takami H."/>
        </authorList>
    </citation>
    <scope>NUCLEOTIDE SEQUENCE</scope>
    <source>
        <strain evidence="2">Expedition CK06-06</strain>
    </source>
</reference>
<gene>
    <name evidence="2" type="ORF">S06H3_55562</name>
</gene>
<dbReference type="SMART" id="SM00740">
    <property type="entry name" value="PASTA"/>
    <property type="match status" value="1"/>
</dbReference>
<name>X1QTW6_9ZZZZ</name>
<dbReference type="InterPro" id="IPR005543">
    <property type="entry name" value="PASTA_dom"/>
</dbReference>
<sequence>PVVAFATVHGQAIGEVPALLGLTQEQAVTLLTSEKVQLTLGVVTTENSNNVPVDRIISCDPVVHTRLNAGDPVNIVVSLGPAGEGGGEPPPE</sequence>
<evidence type="ECO:0000313" key="2">
    <source>
        <dbReference type="EMBL" id="GAI58251.1"/>
    </source>
</evidence>
<feature type="non-terminal residue" evidence="2">
    <location>
        <position position="1"/>
    </location>
</feature>
<accession>X1QTW6</accession>
<evidence type="ECO:0000259" key="1">
    <source>
        <dbReference type="PROSITE" id="PS51178"/>
    </source>
</evidence>
<feature type="domain" description="PASTA" evidence="1">
    <location>
        <begin position="10"/>
        <end position="79"/>
    </location>
</feature>
<organism evidence="2">
    <name type="scientific">marine sediment metagenome</name>
    <dbReference type="NCBI Taxonomy" id="412755"/>
    <lineage>
        <taxon>unclassified sequences</taxon>
        <taxon>metagenomes</taxon>
        <taxon>ecological metagenomes</taxon>
    </lineage>
</organism>
<dbReference type="EMBL" id="BARV01035628">
    <property type="protein sequence ID" value="GAI58251.1"/>
    <property type="molecule type" value="Genomic_DNA"/>
</dbReference>
<protein>
    <recommendedName>
        <fullName evidence="1">PASTA domain-containing protein</fullName>
    </recommendedName>
</protein>
<dbReference type="Gene3D" id="3.30.10.20">
    <property type="match status" value="1"/>
</dbReference>
<comment type="caution">
    <text evidence="2">The sequence shown here is derived from an EMBL/GenBank/DDBJ whole genome shotgun (WGS) entry which is preliminary data.</text>
</comment>
<dbReference type="Pfam" id="PF03793">
    <property type="entry name" value="PASTA"/>
    <property type="match status" value="1"/>
</dbReference>
<dbReference type="AlphaFoldDB" id="X1QTW6"/>
<dbReference type="CDD" id="cd06577">
    <property type="entry name" value="PASTA_pknB"/>
    <property type="match status" value="1"/>
</dbReference>
<dbReference type="PROSITE" id="PS51178">
    <property type="entry name" value="PASTA"/>
    <property type="match status" value="1"/>
</dbReference>
<proteinExistence type="predicted"/>